<dbReference type="EMBL" id="UINC01181693">
    <property type="protein sequence ID" value="SVD91511.1"/>
    <property type="molecule type" value="Genomic_DNA"/>
</dbReference>
<name>A0A382Z7N7_9ZZZZ</name>
<organism evidence="1">
    <name type="scientific">marine metagenome</name>
    <dbReference type="NCBI Taxonomy" id="408172"/>
    <lineage>
        <taxon>unclassified sequences</taxon>
        <taxon>metagenomes</taxon>
        <taxon>ecological metagenomes</taxon>
    </lineage>
</organism>
<evidence type="ECO:0000313" key="1">
    <source>
        <dbReference type="EMBL" id="SVD91511.1"/>
    </source>
</evidence>
<sequence length="73" mass="8668">IWTGFSNGFIGWIKPEPGVAVGQVWVWRSANLLWKRMKGRFWFAVNREKERHLRWNCPFNGSVVMLVPVQIPW</sequence>
<dbReference type="AlphaFoldDB" id="A0A382Z7N7"/>
<feature type="non-terminal residue" evidence="1">
    <location>
        <position position="1"/>
    </location>
</feature>
<protein>
    <submittedName>
        <fullName evidence="1">Uncharacterized protein</fullName>
    </submittedName>
</protein>
<gene>
    <name evidence="1" type="ORF">METZ01_LOCUS444365</name>
</gene>
<proteinExistence type="predicted"/>
<reference evidence="1" key="1">
    <citation type="submission" date="2018-05" db="EMBL/GenBank/DDBJ databases">
        <authorList>
            <person name="Lanie J.A."/>
            <person name="Ng W.-L."/>
            <person name="Kazmierczak K.M."/>
            <person name="Andrzejewski T.M."/>
            <person name="Davidsen T.M."/>
            <person name="Wayne K.J."/>
            <person name="Tettelin H."/>
            <person name="Glass J.I."/>
            <person name="Rusch D."/>
            <person name="Podicherti R."/>
            <person name="Tsui H.-C.T."/>
            <person name="Winkler M.E."/>
        </authorList>
    </citation>
    <scope>NUCLEOTIDE SEQUENCE</scope>
</reference>
<accession>A0A382Z7N7</accession>